<dbReference type="InterPro" id="IPR013787">
    <property type="entry name" value="S100_Ca-bd_sub"/>
</dbReference>
<dbReference type="SMART" id="SM00054">
    <property type="entry name" value="EFh"/>
    <property type="match status" value="1"/>
</dbReference>
<keyword evidence="4 5" id="KW-0106">Calcium</keyword>
<name>A0ABM2Y0V6_MESAU</name>
<evidence type="ECO:0000256" key="2">
    <source>
        <dbReference type="ARBA" id="ARBA00022723"/>
    </source>
</evidence>
<dbReference type="PROSITE" id="PS00303">
    <property type="entry name" value="S100_CABP"/>
    <property type="match status" value="1"/>
</dbReference>
<dbReference type="RefSeq" id="XP_040608243.1">
    <property type="nucleotide sequence ID" value="XM_040752309.1"/>
</dbReference>
<dbReference type="PROSITE" id="PS00018">
    <property type="entry name" value="EF_HAND_1"/>
    <property type="match status" value="1"/>
</dbReference>
<dbReference type="PROSITE" id="PS50222">
    <property type="entry name" value="EF_HAND_2"/>
    <property type="match status" value="1"/>
</dbReference>
<evidence type="ECO:0000256" key="4">
    <source>
        <dbReference type="ARBA" id="ARBA00022837"/>
    </source>
</evidence>
<evidence type="ECO:0000313" key="8">
    <source>
        <dbReference type="RefSeq" id="XP_040608243.1"/>
    </source>
</evidence>
<proteinExistence type="inferred from homology"/>
<keyword evidence="7" id="KW-1185">Reference proteome</keyword>
<protein>
    <recommendedName>
        <fullName evidence="5">Protein S100</fullName>
    </recommendedName>
    <alternativeName>
        <fullName evidence="5">S100 calcium-binding protein</fullName>
    </alternativeName>
</protein>
<sequence length="131" mass="14836">MDTFVLYIPGTDREESSCNLLRSPLCLPQTLKSKMSTPLEEAMSVMISTFHKYSSREGDKLKLSKGEMKELLNKELPSVVGEKVNEEGLKKLMSDLDENNDQEVDFQEYAVFLALVTMICNDFFLGSSDRP</sequence>
<feature type="domain" description="EF-hand" evidence="6">
    <location>
        <begin position="84"/>
        <end position="119"/>
    </location>
</feature>
<evidence type="ECO:0000313" key="7">
    <source>
        <dbReference type="Proteomes" id="UP000886700"/>
    </source>
</evidence>
<dbReference type="SUPFAM" id="SSF47473">
    <property type="entry name" value="EF-hand"/>
    <property type="match status" value="1"/>
</dbReference>
<dbReference type="PANTHER" id="PTHR11639">
    <property type="entry name" value="S100 CALCIUM-BINDING PROTEIN"/>
    <property type="match status" value="1"/>
</dbReference>
<dbReference type="InterPro" id="IPR011992">
    <property type="entry name" value="EF-hand-dom_pair"/>
</dbReference>
<evidence type="ECO:0000256" key="1">
    <source>
        <dbReference type="ARBA" id="ARBA00007323"/>
    </source>
</evidence>
<keyword evidence="2 5" id="KW-0479">Metal-binding</keyword>
<reference evidence="8" key="1">
    <citation type="submission" date="2025-08" db="UniProtKB">
        <authorList>
            <consortium name="RefSeq"/>
        </authorList>
    </citation>
    <scope>IDENTIFICATION</scope>
    <source>
        <tissue evidence="8">Liver</tissue>
    </source>
</reference>
<dbReference type="Gene3D" id="1.10.238.10">
    <property type="entry name" value="EF-hand"/>
    <property type="match status" value="1"/>
</dbReference>
<dbReference type="InterPro" id="IPR018247">
    <property type="entry name" value="EF_Hand_1_Ca_BS"/>
</dbReference>
<dbReference type="GeneID" id="101829195"/>
<dbReference type="InterPro" id="IPR001751">
    <property type="entry name" value="S100/CaBP7/8-like_CS"/>
</dbReference>
<gene>
    <name evidence="8" type="primary">S100a2</name>
</gene>
<dbReference type="Pfam" id="PF01023">
    <property type="entry name" value="S_100"/>
    <property type="match status" value="1"/>
</dbReference>
<evidence type="ECO:0000256" key="3">
    <source>
        <dbReference type="ARBA" id="ARBA00022737"/>
    </source>
</evidence>
<keyword evidence="3" id="KW-0677">Repeat</keyword>
<organism evidence="7 8">
    <name type="scientific">Mesocricetus auratus</name>
    <name type="common">Golden hamster</name>
    <dbReference type="NCBI Taxonomy" id="10036"/>
    <lineage>
        <taxon>Eukaryota</taxon>
        <taxon>Metazoa</taxon>
        <taxon>Chordata</taxon>
        <taxon>Craniata</taxon>
        <taxon>Vertebrata</taxon>
        <taxon>Euteleostomi</taxon>
        <taxon>Mammalia</taxon>
        <taxon>Eutheria</taxon>
        <taxon>Euarchontoglires</taxon>
        <taxon>Glires</taxon>
        <taxon>Rodentia</taxon>
        <taxon>Myomorpha</taxon>
        <taxon>Muroidea</taxon>
        <taxon>Cricetidae</taxon>
        <taxon>Cricetinae</taxon>
        <taxon>Mesocricetus</taxon>
    </lineage>
</organism>
<comment type="similarity">
    <text evidence="1 5">Belongs to the S-100 family.</text>
</comment>
<dbReference type="PANTHER" id="PTHR11639:SF59">
    <property type="entry name" value="PROTEIN S100-A2"/>
    <property type="match status" value="1"/>
</dbReference>
<evidence type="ECO:0000256" key="5">
    <source>
        <dbReference type="RuleBase" id="RU361184"/>
    </source>
</evidence>
<dbReference type="InterPro" id="IPR002048">
    <property type="entry name" value="EF_hand_dom"/>
</dbReference>
<dbReference type="Proteomes" id="UP000886700">
    <property type="component" value="Unplaced"/>
</dbReference>
<accession>A0ABM2Y0V6</accession>
<dbReference type="InterPro" id="IPR034325">
    <property type="entry name" value="S-100_dom"/>
</dbReference>
<dbReference type="CDD" id="cd00213">
    <property type="entry name" value="S-100"/>
    <property type="match status" value="1"/>
</dbReference>
<evidence type="ECO:0000259" key="6">
    <source>
        <dbReference type="PROSITE" id="PS50222"/>
    </source>
</evidence>
<dbReference type="SMART" id="SM01394">
    <property type="entry name" value="S_100"/>
    <property type="match status" value="1"/>
</dbReference>